<sequence>MLLNVPKHLRRQHSQLSSGFATKMSLHAPYSIMKYPSTTEIAGAPPRDCTTAEVFRNGWSGPAKIIPKSSTTAQQSWPNKALGGRNPHEEDTRDMLCRDNHMPEVIILCEEDGRSPSRIPEEATSLAPL</sequence>
<comment type="caution">
    <text evidence="2">The sequence shown here is derived from an EMBL/GenBank/DDBJ whole genome shotgun (WGS) entry which is preliminary data.</text>
</comment>
<protein>
    <submittedName>
        <fullName evidence="2">Uncharacterized protein</fullName>
    </submittedName>
</protein>
<dbReference type="EMBL" id="BGPR01000999">
    <property type="protein sequence ID" value="GBM42594.1"/>
    <property type="molecule type" value="Genomic_DNA"/>
</dbReference>
<name>A0A4Y2FSI5_ARAVE</name>
<reference evidence="2 3" key="1">
    <citation type="journal article" date="2019" name="Sci. Rep.">
        <title>Orb-weaving spider Araneus ventricosus genome elucidates the spidroin gene catalogue.</title>
        <authorList>
            <person name="Kono N."/>
            <person name="Nakamura H."/>
            <person name="Ohtoshi R."/>
            <person name="Moran D.A.P."/>
            <person name="Shinohara A."/>
            <person name="Yoshida Y."/>
            <person name="Fujiwara M."/>
            <person name="Mori M."/>
            <person name="Tomita M."/>
            <person name="Arakawa K."/>
        </authorList>
    </citation>
    <scope>NUCLEOTIDE SEQUENCE [LARGE SCALE GENOMIC DNA]</scope>
</reference>
<organism evidence="2 3">
    <name type="scientific">Araneus ventricosus</name>
    <name type="common">Orbweaver spider</name>
    <name type="synonym">Epeira ventricosa</name>
    <dbReference type="NCBI Taxonomy" id="182803"/>
    <lineage>
        <taxon>Eukaryota</taxon>
        <taxon>Metazoa</taxon>
        <taxon>Ecdysozoa</taxon>
        <taxon>Arthropoda</taxon>
        <taxon>Chelicerata</taxon>
        <taxon>Arachnida</taxon>
        <taxon>Araneae</taxon>
        <taxon>Araneomorphae</taxon>
        <taxon>Entelegynae</taxon>
        <taxon>Araneoidea</taxon>
        <taxon>Araneidae</taxon>
        <taxon>Araneus</taxon>
    </lineage>
</organism>
<dbReference type="AlphaFoldDB" id="A0A4Y2FSI5"/>
<accession>A0A4Y2FSI5</accession>
<proteinExistence type="predicted"/>
<keyword evidence="3" id="KW-1185">Reference proteome</keyword>
<feature type="compositionally biased region" description="Polar residues" evidence="1">
    <location>
        <begin position="68"/>
        <end position="78"/>
    </location>
</feature>
<gene>
    <name evidence="2" type="ORF">AVEN_183874_1</name>
</gene>
<evidence type="ECO:0000313" key="2">
    <source>
        <dbReference type="EMBL" id="GBM42594.1"/>
    </source>
</evidence>
<evidence type="ECO:0000256" key="1">
    <source>
        <dbReference type="SAM" id="MobiDB-lite"/>
    </source>
</evidence>
<dbReference type="Proteomes" id="UP000499080">
    <property type="component" value="Unassembled WGS sequence"/>
</dbReference>
<evidence type="ECO:0000313" key="3">
    <source>
        <dbReference type="Proteomes" id="UP000499080"/>
    </source>
</evidence>
<feature type="region of interest" description="Disordered" evidence="1">
    <location>
        <begin position="61"/>
        <end position="93"/>
    </location>
</feature>